<evidence type="ECO:0000256" key="1">
    <source>
        <dbReference type="SAM" id="Phobius"/>
    </source>
</evidence>
<keyword evidence="1" id="KW-0472">Membrane</keyword>
<protein>
    <submittedName>
        <fullName evidence="2">Uncharacterized protein</fullName>
    </submittedName>
</protein>
<evidence type="ECO:0000313" key="2">
    <source>
        <dbReference type="EMBL" id="CDH57709.1"/>
    </source>
</evidence>
<keyword evidence="3" id="KW-1185">Reference proteome</keyword>
<dbReference type="EMBL" id="CBTN010000048">
    <property type="protein sequence ID" value="CDH57709.1"/>
    <property type="molecule type" value="Genomic_DNA"/>
</dbReference>
<keyword evidence="1" id="KW-1133">Transmembrane helix</keyword>
<organism evidence="2 3">
    <name type="scientific">Lichtheimia corymbifera JMRC:FSU:9682</name>
    <dbReference type="NCBI Taxonomy" id="1263082"/>
    <lineage>
        <taxon>Eukaryota</taxon>
        <taxon>Fungi</taxon>
        <taxon>Fungi incertae sedis</taxon>
        <taxon>Mucoromycota</taxon>
        <taxon>Mucoromycotina</taxon>
        <taxon>Mucoromycetes</taxon>
        <taxon>Mucorales</taxon>
        <taxon>Lichtheimiaceae</taxon>
        <taxon>Lichtheimia</taxon>
    </lineage>
</organism>
<proteinExistence type="predicted"/>
<name>A0A068S5Z6_9FUNG</name>
<gene>
    <name evidence="2" type="ORF">LCOR_08618.1</name>
</gene>
<sequence>MPASHIPHNSLGFRAIHNGGCMIQMRQIPTQRPAASVWNGLWRNGVCGYYTMGALCGISLPAAAAAFLRAWEYRVMDGAIGLCIKTLSVGFKTLESLSLYPCYHYSGSNSFYN</sequence>
<feature type="transmembrane region" description="Helical" evidence="1">
    <location>
        <begin position="48"/>
        <end position="68"/>
    </location>
</feature>
<dbReference type="AlphaFoldDB" id="A0A068S5Z6"/>
<evidence type="ECO:0000313" key="3">
    <source>
        <dbReference type="Proteomes" id="UP000027586"/>
    </source>
</evidence>
<dbReference type="Proteomes" id="UP000027586">
    <property type="component" value="Unassembled WGS sequence"/>
</dbReference>
<comment type="caution">
    <text evidence="2">The sequence shown here is derived from an EMBL/GenBank/DDBJ whole genome shotgun (WGS) entry which is preliminary data.</text>
</comment>
<dbReference type="VEuPathDB" id="FungiDB:LCOR_08618.1"/>
<reference evidence="2" key="1">
    <citation type="submission" date="2013-08" db="EMBL/GenBank/DDBJ databases">
        <title>Gene expansion shapes genome architecture in the human pathogen Lichtheimia corymbifera: an evolutionary genomics analysis in the ancient terrestrial Mucorales (Mucoromycotina).</title>
        <authorList>
            <person name="Schwartze V.U."/>
            <person name="Winter S."/>
            <person name="Shelest E."/>
            <person name="Marcet-Houben M."/>
            <person name="Horn F."/>
            <person name="Wehner S."/>
            <person name="Hoffmann K."/>
            <person name="Riege K."/>
            <person name="Sammeth M."/>
            <person name="Nowrousian M."/>
            <person name="Valiante V."/>
            <person name="Linde J."/>
            <person name="Jacobsen I.D."/>
            <person name="Marz M."/>
            <person name="Brakhage A.A."/>
            <person name="Gabaldon T."/>
            <person name="Bocker S."/>
            <person name="Voigt K."/>
        </authorList>
    </citation>
    <scope>NUCLEOTIDE SEQUENCE [LARGE SCALE GENOMIC DNA]</scope>
    <source>
        <strain evidence="2">FSU 9682</strain>
    </source>
</reference>
<keyword evidence="1" id="KW-0812">Transmembrane</keyword>
<accession>A0A068S5Z6</accession>